<evidence type="ECO:0000313" key="3">
    <source>
        <dbReference type="Proteomes" id="UP001250932"/>
    </source>
</evidence>
<keyword evidence="1" id="KW-1133">Transmembrane helix</keyword>
<evidence type="ECO:0000313" key="2">
    <source>
        <dbReference type="EMBL" id="MDT7043274.1"/>
    </source>
</evidence>
<keyword evidence="3" id="KW-1185">Reference proteome</keyword>
<gene>
    <name evidence="2" type="ORF">PPG34_13010</name>
</gene>
<protein>
    <submittedName>
        <fullName evidence="2">Uncharacterized protein</fullName>
    </submittedName>
</protein>
<organism evidence="2 3">
    <name type="scientific">Candidatus Nitronereus thalassa</name>
    <dbReference type="NCBI Taxonomy" id="3020898"/>
    <lineage>
        <taxon>Bacteria</taxon>
        <taxon>Pseudomonadati</taxon>
        <taxon>Nitrospirota</taxon>
        <taxon>Nitrospiria</taxon>
        <taxon>Nitrospirales</taxon>
        <taxon>Nitrospiraceae</taxon>
        <taxon>Candidatus Nitronereus</taxon>
    </lineage>
</organism>
<dbReference type="Proteomes" id="UP001250932">
    <property type="component" value="Unassembled WGS sequence"/>
</dbReference>
<name>A0ABU3K9Z8_9BACT</name>
<feature type="transmembrane region" description="Helical" evidence="1">
    <location>
        <begin position="100"/>
        <end position="121"/>
    </location>
</feature>
<dbReference type="RefSeq" id="WP_313833820.1">
    <property type="nucleotide sequence ID" value="NZ_JAQOUE010000001.1"/>
</dbReference>
<feature type="transmembrane region" description="Helical" evidence="1">
    <location>
        <begin position="65"/>
        <end position="80"/>
    </location>
</feature>
<proteinExistence type="predicted"/>
<keyword evidence="1" id="KW-0812">Transmembrane</keyword>
<feature type="transmembrane region" description="Helical" evidence="1">
    <location>
        <begin position="30"/>
        <end position="53"/>
    </location>
</feature>
<comment type="caution">
    <text evidence="2">The sequence shown here is derived from an EMBL/GenBank/DDBJ whole genome shotgun (WGS) entry which is preliminary data.</text>
</comment>
<accession>A0ABU3K9Z8</accession>
<evidence type="ECO:0000256" key="1">
    <source>
        <dbReference type="SAM" id="Phobius"/>
    </source>
</evidence>
<sequence>MTTSTKTPGRVMNATEPLIPEKSPRWPLSAIIHLLLAVPLLTWSGFFTMDFILSGIYTFPRMSRGITLTLAVIILSYEFIYKEHLTRYAPMTGIPALKVVLYSCVIPYMVGILGLVMLVYLS</sequence>
<dbReference type="EMBL" id="JAQOUE010000001">
    <property type="protein sequence ID" value="MDT7043274.1"/>
    <property type="molecule type" value="Genomic_DNA"/>
</dbReference>
<keyword evidence="1" id="KW-0472">Membrane</keyword>
<reference evidence="2 3" key="1">
    <citation type="journal article" date="2023" name="ISME J.">
        <title>Cultivation and genomic characterization of novel and ubiquitous marine nitrite-oxidizing bacteria from the Nitrospirales.</title>
        <authorList>
            <person name="Mueller A.J."/>
            <person name="Daebeler A."/>
            <person name="Herbold C.W."/>
            <person name="Kirkegaard R.H."/>
            <person name="Daims H."/>
        </authorList>
    </citation>
    <scope>NUCLEOTIDE SEQUENCE [LARGE SCALE GENOMIC DNA]</scope>
    <source>
        <strain evidence="2 3">EB</strain>
    </source>
</reference>